<dbReference type="Gene3D" id="3.40.50.1000">
    <property type="entry name" value="HAD superfamily/HAD-like"/>
    <property type="match status" value="1"/>
</dbReference>
<dbReference type="SUPFAM" id="SSF56784">
    <property type="entry name" value="HAD-like"/>
    <property type="match status" value="1"/>
</dbReference>
<dbReference type="PANTHER" id="PTHR42896">
    <property type="entry name" value="XYLULOSE-1,5-BISPHOSPHATE (XUBP) PHOSPHATASE"/>
    <property type="match status" value="1"/>
</dbReference>
<proteinExistence type="predicted"/>
<dbReference type="RefSeq" id="WP_345414916.1">
    <property type="nucleotide sequence ID" value="NZ_BAABHO010000018.1"/>
</dbReference>
<gene>
    <name evidence="1" type="ORF">GCM10023200_25790</name>
</gene>
<organism evidence="1 2">
    <name type="scientific">Actinomycetospora chlora</name>
    <dbReference type="NCBI Taxonomy" id="663608"/>
    <lineage>
        <taxon>Bacteria</taxon>
        <taxon>Bacillati</taxon>
        <taxon>Actinomycetota</taxon>
        <taxon>Actinomycetes</taxon>
        <taxon>Pseudonocardiales</taxon>
        <taxon>Pseudonocardiaceae</taxon>
        <taxon>Actinomycetospora</taxon>
    </lineage>
</organism>
<sequence length="218" mass="23491">MRALLFGSISSVADTSEIQREAFNGAFAEHGLDWRWDRDDYRSRLDKAGGQERIAEEARRRGEDVDAAAVHATKSRRFQEELRRRGVAPRDGVLDTLRTAKSNGWKIGFVTTTSIDNVTAVLDALPVDPGDFDVIVTSDQVDEPKPDPAAYRFALDALGVDAGDAVAVEDNPDGVRAAAAAGVTVLAFPNENTAGSDFPDAARRVDHLASDEVPELAA</sequence>
<dbReference type="InterPro" id="IPR023198">
    <property type="entry name" value="PGP-like_dom2"/>
</dbReference>
<reference evidence="2" key="1">
    <citation type="journal article" date="2019" name="Int. J. Syst. Evol. Microbiol.">
        <title>The Global Catalogue of Microorganisms (GCM) 10K type strain sequencing project: providing services to taxonomists for standard genome sequencing and annotation.</title>
        <authorList>
            <consortium name="The Broad Institute Genomics Platform"/>
            <consortium name="The Broad Institute Genome Sequencing Center for Infectious Disease"/>
            <person name="Wu L."/>
            <person name="Ma J."/>
        </authorList>
    </citation>
    <scope>NUCLEOTIDE SEQUENCE [LARGE SCALE GENOMIC DNA]</scope>
    <source>
        <strain evidence="2">JCM 17979</strain>
    </source>
</reference>
<accession>A0ABP9B2Z2</accession>
<dbReference type="InterPro" id="IPR044999">
    <property type="entry name" value="CbbY-like"/>
</dbReference>
<dbReference type="InterPro" id="IPR041492">
    <property type="entry name" value="HAD_2"/>
</dbReference>
<dbReference type="Gene3D" id="1.10.150.240">
    <property type="entry name" value="Putative phosphatase, domain 2"/>
    <property type="match status" value="1"/>
</dbReference>
<dbReference type="EMBL" id="BAABHO010000018">
    <property type="protein sequence ID" value="GAA4789872.1"/>
    <property type="molecule type" value="Genomic_DNA"/>
</dbReference>
<dbReference type="PRINTS" id="PR00413">
    <property type="entry name" value="HADHALOGNASE"/>
</dbReference>
<evidence type="ECO:0000313" key="2">
    <source>
        <dbReference type="Proteomes" id="UP001500928"/>
    </source>
</evidence>
<dbReference type="NCBIfam" id="TIGR01509">
    <property type="entry name" value="HAD-SF-IA-v3"/>
    <property type="match status" value="1"/>
</dbReference>
<comment type="caution">
    <text evidence="1">The sequence shown here is derived from an EMBL/GenBank/DDBJ whole genome shotgun (WGS) entry which is preliminary data.</text>
</comment>
<keyword evidence="2" id="KW-1185">Reference proteome</keyword>
<evidence type="ECO:0000313" key="1">
    <source>
        <dbReference type="EMBL" id="GAA4789872.1"/>
    </source>
</evidence>
<dbReference type="InterPro" id="IPR023214">
    <property type="entry name" value="HAD_sf"/>
</dbReference>
<dbReference type="Proteomes" id="UP001500928">
    <property type="component" value="Unassembled WGS sequence"/>
</dbReference>
<name>A0ABP9B2Z2_9PSEU</name>
<dbReference type="Pfam" id="PF13419">
    <property type="entry name" value="HAD_2"/>
    <property type="match status" value="1"/>
</dbReference>
<dbReference type="InterPro" id="IPR006439">
    <property type="entry name" value="HAD-SF_hydro_IA"/>
</dbReference>
<dbReference type="PANTHER" id="PTHR42896:SF2">
    <property type="entry name" value="CBBY-LIKE PROTEIN"/>
    <property type="match status" value="1"/>
</dbReference>
<protein>
    <submittedName>
        <fullName evidence="1">HAD family phosphatase</fullName>
    </submittedName>
</protein>
<dbReference type="InterPro" id="IPR036412">
    <property type="entry name" value="HAD-like_sf"/>
</dbReference>